<dbReference type="Proteomes" id="UP000238270">
    <property type="component" value="Unassembled WGS sequence"/>
</dbReference>
<gene>
    <name evidence="5" type="ORF">XaplCFBP3122_20885</name>
</gene>
<evidence type="ECO:0000313" key="6">
    <source>
        <dbReference type="Proteomes" id="UP000238270"/>
    </source>
</evidence>
<name>A0A2S6YZ96_9XANT</name>
<reference evidence="5 6" key="1">
    <citation type="submission" date="2016-08" db="EMBL/GenBank/DDBJ databases">
        <title>Evolution of the type three secretion system and type three effector repertoires in Xanthomonas.</title>
        <authorList>
            <person name="Merda D."/>
            <person name="Briand M."/>
            <person name="Bosis E."/>
            <person name="Rousseau C."/>
            <person name="Portier P."/>
            <person name="Jacques M.-A."/>
            <person name="Fischer-Le Saux M."/>
        </authorList>
    </citation>
    <scope>NUCLEOTIDE SEQUENCE [LARGE SCALE GENOMIC DNA]</scope>
    <source>
        <strain evidence="5 6">CFBP 3122</strain>
    </source>
</reference>
<evidence type="ECO:0000256" key="3">
    <source>
        <dbReference type="PROSITE-ProRule" id="PRU00464"/>
    </source>
</evidence>
<accession>A0A2S6YZ96</accession>
<sequence>MSHGLILPGNDACAFCDYLSGKRPYTILRRDDWTATLVTREQRGKPHLLVIPIAHRATLLDLYDNEAEALMLAVRDAARLIDWAYQRPGIAVWQNNGVDADQTVSHLHFHVAGTLDEGGTERGKVKELSLEATDVIAKRLLENWRDKY</sequence>
<organism evidence="5 6">
    <name type="scientific">Xanthomonas arboricola pv. populi</name>
    <dbReference type="NCBI Taxonomy" id="487823"/>
    <lineage>
        <taxon>Bacteria</taxon>
        <taxon>Pseudomonadati</taxon>
        <taxon>Pseudomonadota</taxon>
        <taxon>Gammaproteobacteria</taxon>
        <taxon>Lysobacterales</taxon>
        <taxon>Lysobacteraceae</taxon>
        <taxon>Xanthomonas</taxon>
    </lineage>
</organism>
<protein>
    <submittedName>
        <fullName evidence="5">HIT family protein</fullName>
    </submittedName>
</protein>
<feature type="domain" description="HIT" evidence="4">
    <location>
        <begin position="14"/>
        <end position="122"/>
    </location>
</feature>
<dbReference type="PROSITE" id="PS51084">
    <property type="entry name" value="HIT_2"/>
    <property type="match status" value="1"/>
</dbReference>
<dbReference type="GO" id="GO:0003824">
    <property type="term" value="F:catalytic activity"/>
    <property type="evidence" value="ECO:0007669"/>
    <property type="project" value="InterPro"/>
</dbReference>
<comment type="caution">
    <text evidence="5">The sequence shown here is derived from an EMBL/GenBank/DDBJ whole genome shotgun (WGS) entry which is preliminary data.</text>
</comment>
<dbReference type="GO" id="GO:0009117">
    <property type="term" value="P:nucleotide metabolic process"/>
    <property type="evidence" value="ECO:0007669"/>
    <property type="project" value="TreeGrafter"/>
</dbReference>
<dbReference type="Gene3D" id="3.30.428.10">
    <property type="entry name" value="HIT-like"/>
    <property type="match status" value="1"/>
</dbReference>
<dbReference type="InterPro" id="IPR001310">
    <property type="entry name" value="Histidine_triad_HIT"/>
</dbReference>
<evidence type="ECO:0000313" key="5">
    <source>
        <dbReference type="EMBL" id="PPT73345.1"/>
    </source>
</evidence>
<evidence type="ECO:0000259" key="4">
    <source>
        <dbReference type="PROSITE" id="PS51084"/>
    </source>
</evidence>
<dbReference type="InterPro" id="IPR011146">
    <property type="entry name" value="HIT-like"/>
</dbReference>
<evidence type="ECO:0000256" key="1">
    <source>
        <dbReference type="PIRSR" id="PIRSR601310-1"/>
    </source>
</evidence>
<evidence type="ECO:0000256" key="2">
    <source>
        <dbReference type="PIRSR" id="PIRSR601310-3"/>
    </source>
</evidence>
<proteinExistence type="predicted"/>
<dbReference type="AlphaFoldDB" id="A0A2S6YZ96"/>
<dbReference type="SUPFAM" id="SSF54197">
    <property type="entry name" value="HIT-like"/>
    <property type="match status" value="1"/>
</dbReference>
<dbReference type="InterPro" id="IPR036265">
    <property type="entry name" value="HIT-like_sf"/>
</dbReference>
<dbReference type="Pfam" id="PF01230">
    <property type="entry name" value="HIT"/>
    <property type="match status" value="1"/>
</dbReference>
<dbReference type="PANTHER" id="PTHR46648">
    <property type="entry name" value="HIT FAMILY PROTEIN 1"/>
    <property type="match status" value="1"/>
</dbReference>
<feature type="short sequence motif" description="Histidine triad motif" evidence="2 3">
    <location>
        <begin position="106"/>
        <end position="110"/>
    </location>
</feature>
<feature type="active site" description="Tele-AMP-histidine intermediate" evidence="1">
    <location>
        <position position="108"/>
    </location>
</feature>
<dbReference type="PANTHER" id="PTHR46648:SF1">
    <property type="entry name" value="ADENOSINE 5'-MONOPHOSPHORAMIDASE HNT1"/>
    <property type="match status" value="1"/>
</dbReference>
<dbReference type="RefSeq" id="WP_104599560.1">
    <property type="nucleotide sequence ID" value="NZ_MIGV01000066.1"/>
</dbReference>
<dbReference type="EMBL" id="MIGV01000066">
    <property type="protein sequence ID" value="PPT73345.1"/>
    <property type="molecule type" value="Genomic_DNA"/>
</dbReference>